<dbReference type="SUPFAM" id="SSF46626">
    <property type="entry name" value="Cytochrome c"/>
    <property type="match status" value="1"/>
</dbReference>
<evidence type="ECO:0000313" key="8">
    <source>
        <dbReference type="EMBL" id="MVO78591.1"/>
    </source>
</evidence>
<comment type="caution">
    <text evidence="8">The sequence shown here is derived from an EMBL/GenBank/DDBJ whole genome shotgun (WGS) entry which is preliminary data.</text>
</comment>
<evidence type="ECO:0000256" key="2">
    <source>
        <dbReference type="ARBA" id="ARBA00022617"/>
    </source>
</evidence>
<evidence type="ECO:0000313" key="9">
    <source>
        <dbReference type="Proteomes" id="UP000441389"/>
    </source>
</evidence>
<sequence length="111" mass="11707">MILLLAAMAAAPDGAALARKCTACHALEAGANTAAAPTLYRVVGRPVAAEKAYNYSPALRRFAAANPRWTQELLDRFIAAPERVVPGTEMGFPGLADAASRAALIDWLEAR</sequence>
<dbReference type="InterPro" id="IPR009056">
    <property type="entry name" value="Cyt_c-like_dom"/>
</dbReference>
<dbReference type="GO" id="GO:0020037">
    <property type="term" value="F:heme binding"/>
    <property type="evidence" value="ECO:0007669"/>
    <property type="project" value="InterPro"/>
</dbReference>
<evidence type="ECO:0000256" key="3">
    <source>
        <dbReference type="ARBA" id="ARBA00022723"/>
    </source>
</evidence>
<proteinExistence type="predicted"/>
<keyword evidence="3 6" id="KW-0479">Metal-binding</keyword>
<dbReference type="Proteomes" id="UP000441389">
    <property type="component" value="Unassembled WGS sequence"/>
</dbReference>
<evidence type="ECO:0000259" key="7">
    <source>
        <dbReference type="PROSITE" id="PS51007"/>
    </source>
</evidence>
<feature type="domain" description="Cytochrome c" evidence="7">
    <location>
        <begin position="9"/>
        <end position="111"/>
    </location>
</feature>
<keyword evidence="5 6" id="KW-0408">Iron</keyword>
<evidence type="ECO:0000256" key="6">
    <source>
        <dbReference type="PROSITE-ProRule" id="PRU00433"/>
    </source>
</evidence>
<evidence type="ECO:0000256" key="4">
    <source>
        <dbReference type="ARBA" id="ARBA00022982"/>
    </source>
</evidence>
<dbReference type="InterPro" id="IPR002327">
    <property type="entry name" value="Cyt_c_1A/1B"/>
</dbReference>
<keyword evidence="4" id="KW-0249">Electron transport</keyword>
<dbReference type="PRINTS" id="PR00604">
    <property type="entry name" value="CYTCHRMECIAB"/>
</dbReference>
<gene>
    <name evidence="8" type="ORF">GON01_11700</name>
</gene>
<accession>A0A6I4J6F9</accession>
<reference evidence="8 9" key="1">
    <citation type="submission" date="2019-12" db="EMBL/GenBank/DDBJ databases">
        <authorList>
            <person name="Huq M.A."/>
        </authorList>
    </citation>
    <scope>NUCLEOTIDE SEQUENCE [LARGE SCALE GENOMIC DNA]</scope>
    <source>
        <strain evidence="8 9">MAH-20</strain>
    </source>
</reference>
<dbReference type="Gene3D" id="1.10.760.10">
    <property type="entry name" value="Cytochrome c-like domain"/>
    <property type="match status" value="1"/>
</dbReference>
<dbReference type="PROSITE" id="PS51007">
    <property type="entry name" value="CYTC"/>
    <property type="match status" value="1"/>
</dbReference>
<dbReference type="AlphaFoldDB" id="A0A6I4J6F9"/>
<keyword evidence="9" id="KW-1185">Reference proteome</keyword>
<protein>
    <submittedName>
        <fullName evidence="8">C-type cytochrome</fullName>
    </submittedName>
</protein>
<dbReference type="EMBL" id="WQMS01000014">
    <property type="protein sequence ID" value="MVO78591.1"/>
    <property type="molecule type" value="Genomic_DNA"/>
</dbReference>
<dbReference type="GO" id="GO:0009055">
    <property type="term" value="F:electron transfer activity"/>
    <property type="evidence" value="ECO:0007669"/>
    <property type="project" value="InterPro"/>
</dbReference>
<dbReference type="InterPro" id="IPR036909">
    <property type="entry name" value="Cyt_c-like_dom_sf"/>
</dbReference>
<name>A0A6I4J6F9_9SPHN</name>
<dbReference type="PANTHER" id="PTHR11961">
    <property type="entry name" value="CYTOCHROME C"/>
    <property type="match status" value="1"/>
</dbReference>
<dbReference type="RefSeq" id="WP_157027563.1">
    <property type="nucleotide sequence ID" value="NZ_WQMS01000014.1"/>
</dbReference>
<evidence type="ECO:0000256" key="1">
    <source>
        <dbReference type="ARBA" id="ARBA00022448"/>
    </source>
</evidence>
<keyword evidence="1" id="KW-0813">Transport</keyword>
<organism evidence="8 9">
    <name type="scientific">Sphingomonas horti</name>
    <dbReference type="NCBI Taxonomy" id="2682842"/>
    <lineage>
        <taxon>Bacteria</taxon>
        <taxon>Pseudomonadati</taxon>
        <taxon>Pseudomonadota</taxon>
        <taxon>Alphaproteobacteria</taxon>
        <taxon>Sphingomonadales</taxon>
        <taxon>Sphingomonadaceae</taxon>
        <taxon>Sphingomonas</taxon>
    </lineage>
</organism>
<evidence type="ECO:0000256" key="5">
    <source>
        <dbReference type="ARBA" id="ARBA00023004"/>
    </source>
</evidence>
<keyword evidence="2 6" id="KW-0349">Heme</keyword>
<dbReference type="GO" id="GO:0046872">
    <property type="term" value="F:metal ion binding"/>
    <property type="evidence" value="ECO:0007669"/>
    <property type="project" value="UniProtKB-KW"/>
</dbReference>